<feature type="domain" description="C2H2-type" evidence="6">
    <location>
        <begin position="66"/>
        <end position="93"/>
    </location>
</feature>
<accession>S4PW27</accession>
<evidence type="ECO:0000256" key="1">
    <source>
        <dbReference type="ARBA" id="ARBA00022723"/>
    </source>
</evidence>
<dbReference type="PROSITE" id="PS50157">
    <property type="entry name" value="ZINC_FINGER_C2H2_2"/>
    <property type="match status" value="4"/>
</dbReference>
<organism evidence="7">
    <name type="scientific">Pararge aegeria</name>
    <name type="common">speckled wood butterfly</name>
    <dbReference type="NCBI Taxonomy" id="116150"/>
    <lineage>
        <taxon>Eukaryota</taxon>
        <taxon>Metazoa</taxon>
        <taxon>Ecdysozoa</taxon>
        <taxon>Arthropoda</taxon>
        <taxon>Hexapoda</taxon>
        <taxon>Insecta</taxon>
        <taxon>Pterygota</taxon>
        <taxon>Neoptera</taxon>
        <taxon>Endopterygota</taxon>
        <taxon>Lepidoptera</taxon>
        <taxon>Glossata</taxon>
        <taxon>Ditrysia</taxon>
        <taxon>Papilionoidea</taxon>
        <taxon>Nymphalidae</taxon>
        <taxon>Satyrinae</taxon>
        <taxon>Satyrini</taxon>
        <taxon>Parargina</taxon>
        <taxon>Pararge</taxon>
    </lineage>
</organism>
<feature type="non-terminal residue" evidence="7">
    <location>
        <position position="1"/>
    </location>
</feature>
<dbReference type="SUPFAM" id="SSF57667">
    <property type="entry name" value="beta-beta-alpha zinc fingers"/>
    <property type="match status" value="2"/>
</dbReference>
<dbReference type="GO" id="GO:0008270">
    <property type="term" value="F:zinc ion binding"/>
    <property type="evidence" value="ECO:0007669"/>
    <property type="project" value="UniProtKB-KW"/>
</dbReference>
<evidence type="ECO:0000259" key="6">
    <source>
        <dbReference type="PROSITE" id="PS50157"/>
    </source>
</evidence>
<keyword evidence="1" id="KW-0479">Metal-binding</keyword>
<feature type="domain" description="C2H2-type" evidence="6">
    <location>
        <begin position="93"/>
        <end position="115"/>
    </location>
</feature>
<dbReference type="Pfam" id="PF13894">
    <property type="entry name" value="zf-C2H2_4"/>
    <property type="match status" value="1"/>
</dbReference>
<keyword evidence="4" id="KW-0862">Zinc</keyword>
<dbReference type="InterPro" id="IPR036236">
    <property type="entry name" value="Znf_C2H2_sf"/>
</dbReference>
<dbReference type="InterPro" id="IPR013087">
    <property type="entry name" value="Znf_C2H2_type"/>
</dbReference>
<proteinExistence type="predicted"/>
<keyword evidence="2" id="KW-0677">Repeat</keyword>
<evidence type="ECO:0000256" key="3">
    <source>
        <dbReference type="ARBA" id="ARBA00022771"/>
    </source>
</evidence>
<dbReference type="SMART" id="SM00355">
    <property type="entry name" value="ZnF_C2H2"/>
    <property type="match status" value="5"/>
</dbReference>
<evidence type="ECO:0000313" key="7">
    <source>
        <dbReference type="EMBL" id="JAA85042.1"/>
    </source>
</evidence>
<dbReference type="AlphaFoldDB" id="S4PW27"/>
<dbReference type="Gene3D" id="3.30.160.60">
    <property type="entry name" value="Classic Zinc Finger"/>
    <property type="match status" value="2"/>
</dbReference>
<dbReference type="PANTHER" id="PTHR24379:SF121">
    <property type="entry name" value="C2H2-TYPE DOMAIN-CONTAINING PROTEIN"/>
    <property type="match status" value="1"/>
</dbReference>
<name>S4PW27_9NEOP</name>
<dbReference type="Pfam" id="PF13912">
    <property type="entry name" value="zf-C2H2_6"/>
    <property type="match status" value="2"/>
</dbReference>
<reference evidence="7" key="1">
    <citation type="journal article" date="2013" name="BMC Genomics">
        <title>Unscrambling butterfly oogenesis.</title>
        <authorList>
            <person name="Carter J.M."/>
            <person name="Baker S.C."/>
            <person name="Pink R."/>
            <person name="Carter D.R."/>
            <person name="Collins A."/>
            <person name="Tomlin J."/>
            <person name="Gibbs M."/>
            <person name="Breuker C.J."/>
        </authorList>
    </citation>
    <scope>NUCLEOTIDE SEQUENCE</scope>
    <source>
        <tissue evidence="7">Ovary</tissue>
    </source>
</reference>
<dbReference type="Pfam" id="PF12874">
    <property type="entry name" value="zf-met"/>
    <property type="match status" value="1"/>
</dbReference>
<protein>
    <submittedName>
        <fullName evidence="7">Zinc finger and BTB domain-containing protein 49</fullName>
    </submittedName>
</protein>
<dbReference type="PROSITE" id="PS00028">
    <property type="entry name" value="ZINC_FINGER_C2H2_1"/>
    <property type="match status" value="3"/>
</dbReference>
<dbReference type="EMBL" id="GAIX01007518">
    <property type="protein sequence ID" value="JAA85042.1"/>
    <property type="molecule type" value="Transcribed_RNA"/>
</dbReference>
<keyword evidence="3 5" id="KW-0863">Zinc-finger</keyword>
<sequence length="170" mass="19182">SHTERYLCRKCGECLRPRVKRRHACQQPREPQSVACHLCGNLLKDANGLQQHLKRVHANKSSGRRYACNVCGDSYTRQGALRTHMIKHINRKFHCDQCPGTYSSPYTLTQHKKTHDAGGVTHYCDTCGAGYASRKSLLAHMRNTSNHSTTTYECPICSRVCPNQKSLASH</sequence>
<evidence type="ECO:0000256" key="2">
    <source>
        <dbReference type="ARBA" id="ARBA00022737"/>
    </source>
</evidence>
<evidence type="ECO:0000256" key="5">
    <source>
        <dbReference type="PROSITE-ProRule" id="PRU00042"/>
    </source>
</evidence>
<evidence type="ECO:0000256" key="4">
    <source>
        <dbReference type="ARBA" id="ARBA00022833"/>
    </source>
</evidence>
<feature type="non-terminal residue" evidence="7">
    <location>
        <position position="170"/>
    </location>
</feature>
<reference evidence="7" key="2">
    <citation type="submission" date="2013-05" db="EMBL/GenBank/DDBJ databases">
        <authorList>
            <person name="Carter J.-M."/>
            <person name="Baker S.C."/>
            <person name="Pink R."/>
            <person name="Carter D.R.F."/>
            <person name="Collins A."/>
            <person name="Tomlin J."/>
            <person name="Gibbs M."/>
            <person name="Breuker C.J."/>
        </authorList>
    </citation>
    <scope>NUCLEOTIDE SEQUENCE</scope>
    <source>
        <tissue evidence="7">Ovary</tissue>
    </source>
</reference>
<feature type="domain" description="C2H2-type" evidence="6">
    <location>
        <begin position="34"/>
        <end position="62"/>
    </location>
</feature>
<dbReference type="PANTHER" id="PTHR24379">
    <property type="entry name" value="KRAB AND ZINC FINGER DOMAIN-CONTAINING"/>
    <property type="match status" value="1"/>
</dbReference>
<feature type="domain" description="C2H2-type" evidence="6">
    <location>
        <begin position="122"/>
        <end position="148"/>
    </location>
</feature>